<evidence type="ECO:0000256" key="1">
    <source>
        <dbReference type="SAM" id="MobiDB-lite"/>
    </source>
</evidence>
<feature type="compositionally biased region" description="Polar residues" evidence="1">
    <location>
        <begin position="346"/>
        <end position="362"/>
    </location>
</feature>
<organism evidence="2 3">
    <name type="scientific">Panagrellus redivivus</name>
    <name type="common">Microworm</name>
    <dbReference type="NCBI Taxonomy" id="6233"/>
    <lineage>
        <taxon>Eukaryota</taxon>
        <taxon>Metazoa</taxon>
        <taxon>Ecdysozoa</taxon>
        <taxon>Nematoda</taxon>
        <taxon>Chromadorea</taxon>
        <taxon>Rhabditida</taxon>
        <taxon>Tylenchina</taxon>
        <taxon>Panagrolaimomorpha</taxon>
        <taxon>Panagrolaimoidea</taxon>
        <taxon>Panagrolaimidae</taxon>
        <taxon>Panagrellus</taxon>
    </lineage>
</organism>
<accession>A0A7E4UVQ0</accession>
<reference evidence="2" key="1">
    <citation type="journal article" date="2013" name="Genetics">
        <title>The draft genome and transcriptome of Panagrellus redivivus are shaped by the harsh demands of a free-living lifestyle.</title>
        <authorList>
            <person name="Srinivasan J."/>
            <person name="Dillman A.R."/>
            <person name="Macchietto M.G."/>
            <person name="Heikkinen L."/>
            <person name="Lakso M."/>
            <person name="Fracchia K.M."/>
            <person name="Antoshechkin I."/>
            <person name="Mortazavi A."/>
            <person name="Wong G."/>
            <person name="Sternberg P.W."/>
        </authorList>
    </citation>
    <scope>NUCLEOTIDE SEQUENCE [LARGE SCALE GENOMIC DNA]</scope>
    <source>
        <strain evidence="2">MT8872</strain>
    </source>
</reference>
<feature type="region of interest" description="Disordered" evidence="1">
    <location>
        <begin position="306"/>
        <end position="362"/>
    </location>
</feature>
<dbReference type="WBParaSite" id="Pan_g13412.t1">
    <property type="protein sequence ID" value="Pan_g13412.t1"/>
    <property type="gene ID" value="Pan_g13412"/>
</dbReference>
<feature type="region of interest" description="Disordered" evidence="1">
    <location>
        <begin position="1"/>
        <end position="263"/>
    </location>
</feature>
<dbReference type="AlphaFoldDB" id="A0A7E4UVQ0"/>
<feature type="compositionally biased region" description="Pro residues" evidence="1">
    <location>
        <begin position="307"/>
        <end position="317"/>
    </location>
</feature>
<sequence length="518" mass="54456">MQPAAGAANPGRPPVGQRPPGGLGGPLKKPSSKPKPGAPGPKKPGAPTKKKAGGGCCGFSLKKKDAGPGKPGQQQSKEKSRTSFSSLFKRKAGKAPAGGPAKNVNGLPKPGGNQPLPVGVGGKPGPPGARRPISKQPGQKPPGIGQVPGQARSQQLGMKRDKSLRKLKQGQPVPALGTPTTSKSPAPASGGAIRPKQPNSMTRPKALSPAATHDGKPKALSPPAPKEGLLPISPAILATESPAILPEEQPKKSGSIETTKQRKPLPLSHIRALETSRVFQEVKLCVATMDNGMTERRVLLTSVYPTGNPPKIAPPPDQASDADSIRRGVRVRRRRSVTYTSSSNTCLTGSATITSNNRPNSYNTLDNANSVVRVPNEPSPDMDPLLLSSPIKNLSPSHGVAAAGKATKPPPPTSRERAMSTILQLRGHYQLTHNEIRTLSRNPELKLTTIRAGIALQEAQRNLRNLKILAGTHLLPDLSYFADELSAVILELDRFIDAIHTVSEHADSSPSSNRRPPT</sequence>
<evidence type="ECO:0000313" key="2">
    <source>
        <dbReference type="Proteomes" id="UP000492821"/>
    </source>
</evidence>
<proteinExistence type="predicted"/>
<keyword evidence="2" id="KW-1185">Reference proteome</keyword>
<evidence type="ECO:0000313" key="3">
    <source>
        <dbReference type="WBParaSite" id="Pan_g13412.t1"/>
    </source>
</evidence>
<dbReference type="Proteomes" id="UP000492821">
    <property type="component" value="Unassembled WGS sequence"/>
</dbReference>
<protein>
    <submittedName>
        <fullName evidence="3">AAA domain-containing protein</fullName>
    </submittedName>
</protein>
<feature type="compositionally biased region" description="Basic residues" evidence="1">
    <location>
        <begin position="327"/>
        <end position="336"/>
    </location>
</feature>
<feature type="compositionally biased region" description="Low complexity" evidence="1">
    <location>
        <begin position="1"/>
        <end position="10"/>
    </location>
</feature>
<name>A0A7E4UVQ0_PANRE</name>
<reference evidence="3" key="2">
    <citation type="submission" date="2020-10" db="UniProtKB">
        <authorList>
            <consortium name="WormBaseParasite"/>
        </authorList>
    </citation>
    <scope>IDENTIFICATION</scope>
</reference>